<dbReference type="AlphaFoldDB" id="A0A2S9PWR0"/>
<evidence type="ECO:0000313" key="3">
    <source>
        <dbReference type="Proteomes" id="UP000239322"/>
    </source>
</evidence>
<feature type="compositionally biased region" description="Low complexity" evidence="1">
    <location>
        <begin position="25"/>
        <end position="43"/>
    </location>
</feature>
<dbReference type="Proteomes" id="UP000239322">
    <property type="component" value="Unassembled WGS sequence"/>
</dbReference>
<keyword evidence="3" id="KW-1185">Reference proteome</keyword>
<organism evidence="2 3">
    <name type="scientific">Streptomyces solincola</name>
    <dbReference type="NCBI Taxonomy" id="2100817"/>
    <lineage>
        <taxon>Bacteria</taxon>
        <taxon>Bacillati</taxon>
        <taxon>Actinomycetota</taxon>
        <taxon>Actinomycetes</taxon>
        <taxon>Kitasatosporales</taxon>
        <taxon>Streptomycetaceae</taxon>
        <taxon>Streptomyces</taxon>
    </lineage>
</organism>
<dbReference type="RefSeq" id="WP_105868996.1">
    <property type="nucleotide sequence ID" value="NZ_PVLV01000165.1"/>
</dbReference>
<dbReference type="EMBL" id="PVLV01000165">
    <property type="protein sequence ID" value="PRH78866.1"/>
    <property type="molecule type" value="Genomic_DNA"/>
</dbReference>
<name>A0A2S9PWR0_9ACTN</name>
<reference evidence="2 3" key="1">
    <citation type="submission" date="2018-03" db="EMBL/GenBank/DDBJ databases">
        <title>Novel Streptomyces sp. from soil.</title>
        <authorList>
            <person name="Tan G.Y.A."/>
            <person name="Lee Z.Y."/>
        </authorList>
    </citation>
    <scope>NUCLEOTIDE SEQUENCE [LARGE SCALE GENOMIC DNA]</scope>
    <source>
        <strain evidence="2 3">ST5x</strain>
    </source>
</reference>
<accession>A0A2S9PWR0</accession>
<gene>
    <name evidence="2" type="ORF">C6N75_12740</name>
</gene>
<feature type="region of interest" description="Disordered" evidence="1">
    <location>
        <begin position="1"/>
        <end position="81"/>
    </location>
</feature>
<proteinExistence type="predicted"/>
<feature type="compositionally biased region" description="Basic and acidic residues" evidence="1">
    <location>
        <begin position="44"/>
        <end position="56"/>
    </location>
</feature>
<protein>
    <submittedName>
        <fullName evidence="2">Uncharacterized protein</fullName>
    </submittedName>
</protein>
<dbReference type="OrthoDB" id="4258874at2"/>
<sequence>MTPPRARKTTTTDADTGTEEKTPDTVEAPEPAEAAENKTAAVETEAKTPEPAETKVPDVAPLEPPAEPEPLPEPDPMTTAQQLLPAQISDHIVDEATGKAPADPDAVFVHVQPPHGNTFRCTARLIEHVGMGAYNTPATRLLVPIGAELKRGQMERVVARLRAQLAPAAE</sequence>
<feature type="compositionally biased region" description="Pro residues" evidence="1">
    <location>
        <begin position="62"/>
        <end position="75"/>
    </location>
</feature>
<evidence type="ECO:0000256" key="1">
    <source>
        <dbReference type="SAM" id="MobiDB-lite"/>
    </source>
</evidence>
<comment type="caution">
    <text evidence="2">The sequence shown here is derived from an EMBL/GenBank/DDBJ whole genome shotgun (WGS) entry which is preliminary data.</text>
</comment>
<evidence type="ECO:0000313" key="2">
    <source>
        <dbReference type="EMBL" id="PRH78866.1"/>
    </source>
</evidence>